<protein>
    <submittedName>
        <fullName evidence="2">Uncharacterized protein</fullName>
    </submittedName>
</protein>
<evidence type="ECO:0000313" key="2">
    <source>
        <dbReference type="EMBL" id="MPM80491.1"/>
    </source>
</evidence>
<comment type="caution">
    <text evidence="2">The sequence shown here is derived from an EMBL/GenBank/DDBJ whole genome shotgun (WGS) entry which is preliminary data.</text>
</comment>
<accession>A0A645CUB1</accession>
<reference evidence="2" key="1">
    <citation type="submission" date="2019-08" db="EMBL/GenBank/DDBJ databases">
        <authorList>
            <person name="Kucharzyk K."/>
            <person name="Murdoch R.W."/>
            <person name="Higgins S."/>
            <person name="Loffler F."/>
        </authorList>
    </citation>
    <scope>NUCLEOTIDE SEQUENCE</scope>
</reference>
<feature type="compositionally biased region" description="Low complexity" evidence="1">
    <location>
        <begin position="28"/>
        <end position="50"/>
    </location>
</feature>
<proteinExistence type="predicted"/>
<organism evidence="2">
    <name type="scientific">bioreactor metagenome</name>
    <dbReference type="NCBI Taxonomy" id="1076179"/>
    <lineage>
        <taxon>unclassified sequences</taxon>
        <taxon>metagenomes</taxon>
        <taxon>ecological metagenomes</taxon>
    </lineage>
</organism>
<dbReference type="EMBL" id="VSSQ01030098">
    <property type="protein sequence ID" value="MPM80491.1"/>
    <property type="molecule type" value="Genomic_DNA"/>
</dbReference>
<sequence>MRHRLRHRQAQHHRQITGVHGQDRQRQHTAQQGAAHAQIAALQRLRQAAAQHHDDGEKNPVLMRAPGQQQRNQIG</sequence>
<feature type="compositionally biased region" description="Basic residues" evidence="1">
    <location>
        <begin position="1"/>
        <end position="15"/>
    </location>
</feature>
<dbReference type="AlphaFoldDB" id="A0A645CUB1"/>
<name>A0A645CUB1_9ZZZZ</name>
<gene>
    <name evidence="2" type="ORF">SDC9_127538</name>
</gene>
<feature type="region of interest" description="Disordered" evidence="1">
    <location>
        <begin position="1"/>
        <end position="75"/>
    </location>
</feature>
<evidence type="ECO:0000256" key="1">
    <source>
        <dbReference type="SAM" id="MobiDB-lite"/>
    </source>
</evidence>